<organism evidence="1">
    <name type="scientific">Antirrhinum hispanicum</name>
    <name type="common">Snapdragon</name>
    <name type="synonym">Antirrhinum glutinosum</name>
    <dbReference type="NCBI Taxonomy" id="49039"/>
    <lineage>
        <taxon>Eukaryota</taxon>
        <taxon>Viridiplantae</taxon>
        <taxon>Streptophyta</taxon>
        <taxon>Embryophyta</taxon>
        <taxon>Tracheophyta</taxon>
        <taxon>Spermatophyta</taxon>
        <taxon>Magnoliopsida</taxon>
        <taxon>eudicotyledons</taxon>
        <taxon>Gunneridae</taxon>
        <taxon>Pentapetalae</taxon>
        <taxon>asterids</taxon>
        <taxon>lamiids</taxon>
        <taxon>Lamiales</taxon>
        <taxon>Plantaginaceae</taxon>
        <taxon>Antirrhineae</taxon>
        <taxon>Antirrhinum</taxon>
    </lineage>
</organism>
<accession>Q9AXC1</accession>
<name>Q9AXC1_ANTHI</name>
<sequence>MLEENVEMPETFHDMKLQYRGIILTSKSTKNPYRVPRMLSRIINLGTPKLMLIDHVDCYTLQLTIPFRRRKGIDVILPGVRGGMHVDFEGNRVLACLRRVWHVVPESLVEIGMWCLSRWFGAICLAAKEGFPARVKYDPCLVDPTRSGRGR</sequence>
<dbReference type="EMBL" id="AJ300474">
    <property type="protein sequence ID" value="CAC33019.1"/>
    <property type="molecule type" value="Genomic_DNA"/>
</dbReference>
<protein>
    <submittedName>
        <fullName evidence="1">Uncharacterized protein</fullName>
    </submittedName>
</protein>
<dbReference type="AlphaFoldDB" id="Q9AXC1"/>
<proteinExistence type="predicted"/>
<evidence type="ECO:0000313" key="1">
    <source>
        <dbReference type="EMBL" id="CAC33019.1"/>
    </source>
</evidence>
<reference evidence="1" key="1">
    <citation type="journal article" date="2002" name="Plant Mol. Biol.">
        <title>An F-box gene linked to the self-incompatibility (S) locus of Antirrhinum is expressed specifically in pollen and tapetum.</title>
        <authorList>
            <person name="Lai Z."/>
            <person name="Ma W."/>
            <person name="Han B."/>
            <person name="Liang L."/>
            <person name="Zhang Y."/>
            <person name="Hong G."/>
            <person name="Xue Y."/>
        </authorList>
    </citation>
    <scope>NUCLEOTIDE SEQUENCE</scope>
    <source>
        <tissue evidence="1">Leaf</tissue>
    </source>
</reference>